<name>X1ZSY7_CAPTE</name>
<dbReference type="HOGENOM" id="CLU_652570_0_0_1"/>
<dbReference type="Proteomes" id="UP000014760">
    <property type="component" value="Unassembled WGS sequence"/>
</dbReference>
<reference evidence="2" key="1">
    <citation type="submission" date="2012-12" db="EMBL/GenBank/DDBJ databases">
        <authorList>
            <person name="Hellsten U."/>
            <person name="Grimwood J."/>
            <person name="Chapman J.A."/>
            <person name="Shapiro H."/>
            <person name="Aerts A."/>
            <person name="Otillar R.P."/>
            <person name="Terry A.Y."/>
            <person name="Boore J.L."/>
            <person name="Simakov O."/>
            <person name="Marletaz F."/>
            <person name="Cho S.-J."/>
            <person name="Edsinger-Gonzales E."/>
            <person name="Havlak P."/>
            <person name="Kuo D.-H."/>
            <person name="Larsson T."/>
            <person name="Lv J."/>
            <person name="Arendt D."/>
            <person name="Savage R."/>
            <person name="Osoegawa K."/>
            <person name="de Jong P."/>
            <person name="Lindberg D.R."/>
            <person name="Seaver E.C."/>
            <person name="Weisblat D.A."/>
            <person name="Putnam N.H."/>
            <person name="Grigoriev I.V."/>
            <person name="Rokhsar D.S."/>
        </authorList>
    </citation>
    <scope>NUCLEOTIDE SEQUENCE</scope>
    <source>
        <strain evidence="2">I ESC-2004</strain>
    </source>
</reference>
<accession>X1ZSY7</accession>
<sequence>MGVDPEVVKTPADVRHDKRFIKWVPGNATDAVALHRGLTLPTRKIPVKSIAAGEIEFFEMTTLMVLTYLYQTSSFDVFKSWFQGNKLLADSTRYSATVFMSAGPSILGKRKADTFSSFLTQMRPGLSSDEMLSLGGEADISCIIKSIAIIRGNIGNSQREKKRRRQQPQNQRVMKTEAELRASLKSKVQIGMQKSTQVAQQAAFRFLGDTTSDAELVGKVGERLFYSFALYKPVEDKRYICPIAMLPAVYTKPADLGSDLWMSELQWYRDSGVESVDRWIPFIDLIGGAYEDSGLLKHYSTSVDNELPKRANFTILRKSRGNQGLTFQTPHRPIANIPRPARASDFGETPKGIVVGPVIGVKRDTPASKAALTRINAEAVEEYNEVMAGLARLVDSAPDADLNECGDTVNLNYLSGRTIFE</sequence>
<dbReference type="AlphaFoldDB" id="X1ZSY7"/>
<organism evidence="1 2">
    <name type="scientific">Capitella teleta</name>
    <name type="common">Polychaete worm</name>
    <dbReference type="NCBI Taxonomy" id="283909"/>
    <lineage>
        <taxon>Eukaryota</taxon>
        <taxon>Metazoa</taxon>
        <taxon>Spiralia</taxon>
        <taxon>Lophotrochozoa</taxon>
        <taxon>Annelida</taxon>
        <taxon>Polychaeta</taxon>
        <taxon>Sedentaria</taxon>
        <taxon>Scolecida</taxon>
        <taxon>Capitellidae</taxon>
        <taxon>Capitella</taxon>
    </lineage>
</organism>
<reference evidence="2" key="2">
    <citation type="journal article" date="2013" name="Nature">
        <title>Insights into bilaterian evolution from three spiralian genomes.</title>
        <authorList>
            <person name="Simakov O."/>
            <person name="Marletaz F."/>
            <person name="Cho S.J."/>
            <person name="Edsinger-Gonzales E."/>
            <person name="Havlak P."/>
            <person name="Hellsten U."/>
            <person name="Kuo D.H."/>
            <person name="Larsson T."/>
            <person name="Lv J."/>
            <person name="Arendt D."/>
            <person name="Savage R."/>
            <person name="Osoegawa K."/>
            <person name="de Jong P."/>
            <person name="Grimwood J."/>
            <person name="Chapman J.A."/>
            <person name="Shapiro H."/>
            <person name="Aerts A."/>
            <person name="Otillar R.P."/>
            <person name="Terry A.Y."/>
            <person name="Boore J.L."/>
            <person name="Grigoriev I.V."/>
            <person name="Lindberg D.R."/>
            <person name="Seaver E.C."/>
            <person name="Weisblat D.A."/>
            <person name="Putnam N.H."/>
            <person name="Rokhsar D.S."/>
        </authorList>
    </citation>
    <scope>NUCLEOTIDE SEQUENCE</scope>
    <source>
        <strain evidence="2">I ESC-2004</strain>
    </source>
</reference>
<keyword evidence="2" id="KW-1185">Reference proteome</keyword>
<proteinExistence type="predicted"/>
<evidence type="ECO:0000313" key="2">
    <source>
        <dbReference type="Proteomes" id="UP000014760"/>
    </source>
</evidence>
<evidence type="ECO:0000313" key="1">
    <source>
        <dbReference type="EnsemblMetazoa" id="CapteP193739"/>
    </source>
</evidence>
<reference evidence="1" key="3">
    <citation type="submission" date="2015-06" db="UniProtKB">
        <authorList>
            <consortium name="EnsemblMetazoa"/>
        </authorList>
    </citation>
    <scope>IDENTIFICATION</scope>
</reference>
<dbReference type="EMBL" id="AMQN01026961">
    <property type="status" value="NOT_ANNOTATED_CDS"/>
    <property type="molecule type" value="Genomic_DNA"/>
</dbReference>
<dbReference type="EnsemblMetazoa" id="CapteT193739">
    <property type="protein sequence ID" value="CapteP193739"/>
    <property type="gene ID" value="CapteG193739"/>
</dbReference>
<protein>
    <submittedName>
        <fullName evidence="1">Uncharacterized protein</fullName>
    </submittedName>
</protein>